<gene>
    <name evidence="2" type="ORF">HSBAA_44740</name>
</gene>
<protein>
    <recommendedName>
        <fullName evidence="4">UvrD-like helicase C-terminal domain-containing protein</fullName>
    </recommendedName>
</protein>
<feature type="region of interest" description="Disordered" evidence="1">
    <location>
        <begin position="85"/>
        <end position="105"/>
    </location>
</feature>
<proteinExistence type="predicted"/>
<evidence type="ECO:0000313" key="3">
    <source>
        <dbReference type="Proteomes" id="UP000320231"/>
    </source>
</evidence>
<accession>A0A455UFW7</accession>
<reference evidence="2 3" key="1">
    <citation type="journal article" date="2019" name="Microbiol. Resour. Announc.">
        <title>Complete Genome Sequence of Halomonas sulfidaeris Strain Esulfide1 Isolated from a Metal Sulfide Rock at a Depth of 2,200 Meters, Obtained Using Nanopore Sequencing.</title>
        <authorList>
            <person name="Saito M."/>
            <person name="Nishigata A."/>
            <person name="Galipon J."/>
            <person name="Arakawa K."/>
        </authorList>
    </citation>
    <scope>NUCLEOTIDE SEQUENCE [LARGE SCALE GENOMIC DNA]</scope>
    <source>
        <strain evidence="2 3">ATCC BAA-803</strain>
    </source>
</reference>
<sequence length="105" mass="11574">MTTIHRLLGARADTRHFRHNAANPLALDVLVVDEASMVDIEMMTALLSVLPASAKLVLLGIKISWHPWKLAPCWATCVAAPTPPTTPPPRHIGWPTSPTTRCRRH</sequence>
<organism evidence="2 3">
    <name type="scientific">Vreelandella sulfidaeris</name>
    <dbReference type="NCBI Taxonomy" id="115553"/>
    <lineage>
        <taxon>Bacteria</taxon>
        <taxon>Pseudomonadati</taxon>
        <taxon>Pseudomonadota</taxon>
        <taxon>Gammaproteobacteria</taxon>
        <taxon>Oceanospirillales</taxon>
        <taxon>Halomonadaceae</taxon>
        <taxon>Vreelandella</taxon>
    </lineage>
</organism>
<dbReference type="Gene3D" id="3.40.50.300">
    <property type="entry name" value="P-loop containing nucleotide triphosphate hydrolases"/>
    <property type="match status" value="1"/>
</dbReference>
<evidence type="ECO:0008006" key="4">
    <source>
        <dbReference type="Google" id="ProtNLM"/>
    </source>
</evidence>
<dbReference type="SUPFAM" id="SSF52540">
    <property type="entry name" value="P-loop containing nucleoside triphosphate hydrolases"/>
    <property type="match status" value="1"/>
</dbReference>
<dbReference type="Pfam" id="PF13245">
    <property type="entry name" value="AAA_19"/>
    <property type="match status" value="1"/>
</dbReference>
<evidence type="ECO:0000256" key="1">
    <source>
        <dbReference type="SAM" id="MobiDB-lite"/>
    </source>
</evidence>
<dbReference type="KEGG" id="hsr:HSBAA_44740"/>
<feature type="compositionally biased region" description="Polar residues" evidence="1">
    <location>
        <begin position="96"/>
        <end position="105"/>
    </location>
</feature>
<dbReference type="EMBL" id="AP019514">
    <property type="protein sequence ID" value="BBI63168.1"/>
    <property type="molecule type" value="Genomic_DNA"/>
</dbReference>
<name>A0A455UFW7_9GAMM</name>
<dbReference type="InterPro" id="IPR027417">
    <property type="entry name" value="P-loop_NTPase"/>
</dbReference>
<dbReference type="AlphaFoldDB" id="A0A455UFW7"/>
<evidence type="ECO:0000313" key="2">
    <source>
        <dbReference type="EMBL" id="BBI63168.1"/>
    </source>
</evidence>
<dbReference type="Proteomes" id="UP000320231">
    <property type="component" value="Chromosome"/>
</dbReference>